<dbReference type="EMBL" id="MU032347">
    <property type="protein sequence ID" value="KAF3765691.1"/>
    <property type="molecule type" value="Genomic_DNA"/>
</dbReference>
<organism evidence="2 3">
    <name type="scientific">Cryphonectria parasitica (strain ATCC 38755 / EP155)</name>
    <dbReference type="NCBI Taxonomy" id="660469"/>
    <lineage>
        <taxon>Eukaryota</taxon>
        <taxon>Fungi</taxon>
        <taxon>Dikarya</taxon>
        <taxon>Ascomycota</taxon>
        <taxon>Pezizomycotina</taxon>
        <taxon>Sordariomycetes</taxon>
        <taxon>Sordariomycetidae</taxon>
        <taxon>Diaporthales</taxon>
        <taxon>Cryphonectriaceae</taxon>
        <taxon>Cryphonectria-Endothia species complex</taxon>
        <taxon>Cryphonectria</taxon>
    </lineage>
</organism>
<reference evidence="2" key="1">
    <citation type="journal article" date="2020" name="Phytopathology">
        <title>Genome sequence of the chestnut blight fungus Cryphonectria parasitica EP155: A fundamental resource for an archetypical invasive plant pathogen.</title>
        <authorList>
            <person name="Crouch J.A."/>
            <person name="Dawe A."/>
            <person name="Aerts A."/>
            <person name="Barry K."/>
            <person name="Churchill A.C.L."/>
            <person name="Grimwood J."/>
            <person name="Hillman B."/>
            <person name="Milgroom M.G."/>
            <person name="Pangilinan J."/>
            <person name="Smith M."/>
            <person name="Salamov A."/>
            <person name="Schmutz J."/>
            <person name="Yadav J."/>
            <person name="Grigoriev I.V."/>
            <person name="Nuss D."/>
        </authorList>
    </citation>
    <scope>NUCLEOTIDE SEQUENCE</scope>
    <source>
        <strain evidence="2">EP155</strain>
    </source>
</reference>
<accession>A0A9P4Y304</accession>
<dbReference type="GeneID" id="63834241"/>
<evidence type="ECO:0000256" key="1">
    <source>
        <dbReference type="SAM" id="MobiDB-lite"/>
    </source>
</evidence>
<evidence type="ECO:0000313" key="3">
    <source>
        <dbReference type="Proteomes" id="UP000803844"/>
    </source>
</evidence>
<evidence type="ECO:0000313" key="2">
    <source>
        <dbReference type="EMBL" id="KAF3765691.1"/>
    </source>
</evidence>
<proteinExistence type="predicted"/>
<dbReference type="OrthoDB" id="3545073at2759"/>
<dbReference type="RefSeq" id="XP_040776652.1">
    <property type="nucleotide sequence ID" value="XM_040917112.1"/>
</dbReference>
<protein>
    <submittedName>
        <fullName evidence="2">Uncharacterized protein</fullName>
    </submittedName>
</protein>
<dbReference type="Pfam" id="PF12511">
    <property type="entry name" value="DUF3716"/>
    <property type="match status" value="1"/>
</dbReference>
<dbReference type="AlphaFoldDB" id="A0A9P4Y304"/>
<dbReference type="Proteomes" id="UP000803844">
    <property type="component" value="Unassembled WGS sequence"/>
</dbReference>
<keyword evidence="3" id="KW-1185">Reference proteome</keyword>
<name>A0A9P4Y304_CRYP1</name>
<comment type="caution">
    <text evidence="2">The sequence shown here is derived from an EMBL/GenBank/DDBJ whole genome shotgun (WGS) entry which is preliminary data.</text>
</comment>
<gene>
    <name evidence="2" type="ORF">M406DRAFT_256592</name>
</gene>
<feature type="region of interest" description="Disordered" evidence="1">
    <location>
        <begin position="109"/>
        <end position="134"/>
    </location>
</feature>
<sequence length="313" mass="34221">MKPHLTVHRSVPNKNWAQHVFHLPRVRELIWNAERIVGHPFRDSHPRDITALIVQITGVEARVPCAKCRRGKGPFAGCIMISPDAPSEAKSSILSCCANCYFTHSKPSCSVKSGWKGRAGDKSESSSSLAPLPPVAEPRSKIVKLFLNRKPAASAVASAGDVRTTAKKEAAATATDPSAFISAGQFQPEVPLEMEEWEIAPGRIREEGVERVNNIAFSKSFLESDQSVPISADVTFEVKTIKSGHWLEFEGVATKMRYCSLASGKLYVSIQGQPDFAVGPSGLFKIMPGLKFSVQNRLYINSVLHITSMYSDI</sequence>
<dbReference type="InterPro" id="IPR022190">
    <property type="entry name" value="DUF3716"/>
</dbReference>